<accession>K5VRP4</accession>
<gene>
    <name evidence="2" type="ORF">PHACADRAFT_214445</name>
</gene>
<evidence type="ECO:0000313" key="2">
    <source>
        <dbReference type="EMBL" id="EKM49249.1"/>
    </source>
</evidence>
<dbReference type="GeneID" id="18913514"/>
<evidence type="ECO:0000256" key="1">
    <source>
        <dbReference type="SAM" id="MobiDB-lite"/>
    </source>
</evidence>
<protein>
    <recommendedName>
        <fullName evidence="4">WHIM1 domain-containing protein</fullName>
    </recommendedName>
</protein>
<dbReference type="PANTHER" id="PTHR42107">
    <property type="entry name" value="YALI0D24453P"/>
    <property type="match status" value="1"/>
</dbReference>
<sequence>MKADSADIDNEPKGHICPPSNAKHPKDRWESLFVYGFICRFTALRGKVEGLDSPMDFETSLMNTDIDPVMTQILSRFVLNLRPQTRNLSSDVITASIASLIQEHIKGEERGVFWNDERRTNEDPLQGIENGFWGASWDIKLRVLRQLVEFQLCHSHDIKKIIDRAWGVVHNKHKKAEMTPSRPPATDPQSQEHLQLVPLGQDIQRKRYWVIDGSYGPKFAFFPPPYICAYLPSYLELLKHKLGILRFSS</sequence>
<feature type="region of interest" description="Disordered" evidence="1">
    <location>
        <begin position="1"/>
        <end position="25"/>
    </location>
</feature>
<dbReference type="EMBL" id="JH930498">
    <property type="protein sequence ID" value="EKM49249.1"/>
    <property type="molecule type" value="Genomic_DNA"/>
</dbReference>
<keyword evidence="3" id="KW-1185">Reference proteome</keyword>
<dbReference type="KEGG" id="pco:PHACADRAFT_214445"/>
<dbReference type="Proteomes" id="UP000008370">
    <property type="component" value="Unassembled WGS sequence"/>
</dbReference>
<evidence type="ECO:0008006" key="4">
    <source>
        <dbReference type="Google" id="ProtNLM"/>
    </source>
</evidence>
<dbReference type="HOGENOM" id="CLU_097637_0_0_1"/>
<proteinExistence type="predicted"/>
<dbReference type="STRING" id="650164.K5VRP4"/>
<dbReference type="InParanoid" id="K5VRP4"/>
<evidence type="ECO:0000313" key="3">
    <source>
        <dbReference type="Proteomes" id="UP000008370"/>
    </source>
</evidence>
<name>K5VRP4_PHACS</name>
<organism evidence="2 3">
    <name type="scientific">Phanerochaete carnosa (strain HHB-10118-sp)</name>
    <name type="common">White-rot fungus</name>
    <name type="synonym">Peniophora carnosa</name>
    <dbReference type="NCBI Taxonomy" id="650164"/>
    <lineage>
        <taxon>Eukaryota</taxon>
        <taxon>Fungi</taxon>
        <taxon>Dikarya</taxon>
        <taxon>Basidiomycota</taxon>
        <taxon>Agaricomycotina</taxon>
        <taxon>Agaricomycetes</taxon>
        <taxon>Polyporales</taxon>
        <taxon>Phanerochaetaceae</taxon>
        <taxon>Phanerochaete</taxon>
    </lineage>
</organism>
<feature type="compositionally biased region" description="Basic and acidic residues" evidence="1">
    <location>
        <begin position="1"/>
        <end position="14"/>
    </location>
</feature>
<dbReference type="PANTHER" id="PTHR42107:SF1">
    <property type="entry name" value="WHIM1 DOMAIN-CONTAINING PROTEIN"/>
    <property type="match status" value="1"/>
</dbReference>
<dbReference type="OrthoDB" id="205403at2759"/>
<reference evidence="2 3" key="1">
    <citation type="journal article" date="2012" name="BMC Genomics">
        <title>Comparative genomics of the white-rot fungi, Phanerochaete carnosa and P. chrysosporium, to elucidate the genetic basis of the distinct wood types they colonize.</title>
        <authorList>
            <person name="Suzuki H."/>
            <person name="MacDonald J."/>
            <person name="Syed K."/>
            <person name="Salamov A."/>
            <person name="Hori C."/>
            <person name="Aerts A."/>
            <person name="Henrissat B."/>
            <person name="Wiebenga A."/>
            <person name="vanKuyk P.A."/>
            <person name="Barry K."/>
            <person name="Lindquist E."/>
            <person name="LaButti K."/>
            <person name="Lapidus A."/>
            <person name="Lucas S."/>
            <person name="Coutinho P."/>
            <person name="Gong Y."/>
            <person name="Samejima M."/>
            <person name="Mahadevan R."/>
            <person name="Abou-Zaid M."/>
            <person name="de Vries R.P."/>
            <person name="Igarashi K."/>
            <person name="Yadav J.S."/>
            <person name="Grigoriev I.V."/>
            <person name="Master E.R."/>
        </authorList>
    </citation>
    <scope>NUCLEOTIDE SEQUENCE [LARGE SCALE GENOMIC DNA]</scope>
    <source>
        <strain evidence="2 3">HHB-10118-sp</strain>
    </source>
</reference>
<dbReference type="RefSeq" id="XP_007402196.1">
    <property type="nucleotide sequence ID" value="XM_007402134.1"/>
</dbReference>
<dbReference type="AlphaFoldDB" id="K5VRP4"/>